<name>A0A0C9W7N8_9AGAM</name>
<keyword evidence="4" id="KW-1185">Reference proteome</keyword>
<feature type="transmembrane region" description="Helical" evidence="1">
    <location>
        <begin position="21"/>
        <end position="47"/>
    </location>
</feature>
<dbReference type="PANTHER" id="PTHR40465:SF1">
    <property type="entry name" value="DUF6534 DOMAIN-CONTAINING PROTEIN"/>
    <property type="match status" value="1"/>
</dbReference>
<reference evidence="3 4" key="1">
    <citation type="submission" date="2014-04" db="EMBL/GenBank/DDBJ databases">
        <title>Evolutionary Origins and Diversification of the Mycorrhizal Mutualists.</title>
        <authorList>
            <consortium name="DOE Joint Genome Institute"/>
            <consortium name="Mycorrhizal Genomics Consortium"/>
            <person name="Kohler A."/>
            <person name="Kuo A."/>
            <person name="Nagy L.G."/>
            <person name="Floudas D."/>
            <person name="Copeland A."/>
            <person name="Barry K.W."/>
            <person name="Cichocki N."/>
            <person name="Veneault-Fourrey C."/>
            <person name="LaButti K."/>
            <person name="Lindquist E.A."/>
            <person name="Lipzen A."/>
            <person name="Lundell T."/>
            <person name="Morin E."/>
            <person name="Murat C."/>
            <person name="Riley R."/>
            <person name="Ohm R."/>
            <person name="Sun H."/>
            <person name="Tunlid A."/>
            <person name="Henrissat B."/>
            <person name="Grigoriev I.V."/>
            <person name="Hibbett D.S."/>
            <person name="Martin F."/>
        </authorList>
    </citation>
    <scope>NUCLEOTIDE SEQUENCE [LARGE SCALE GENOMIC DNA]</scope>
    <source>
        <strain evidence="3 4">MD-312</strain>
    </source>
</reference>
<dbReference type="AlphaFoldDB" id="A0A0C9W7N8"/>
<dbReference type="Pfam" id="PF20152">
    <property type="entry name" value="DUF6534"/>
    <property type="match status" value="1"/>
</dbReference>
<feature type="domain" description="DUF6534" evidence="2">
    <location>
        <begin position="178"/>
        <end position="264"/>
    </location>
</feature>
<dbReference type="InterPro" id="IPR045339">
    <property type="entry name" value="DUF6534"/>
</dbReference>
<dbReference type="EMBL" id="KN839905">
    <property type="protein sequence ID" value="KIJ58906.1"/>
    <property type="molecule type" value="Genomic_DNA"/>
</dbReference>
<evidence type="ECO:0000313" key="4">
    <source>
        <dbReference type="Proteomes" id="UP000053820"/>
    </source>
</evidence>
<sequence length="334" mass="36462">MATSIPTLPQINLGPTIGADLIGLVFAAVVLDTLSVALIAHGVYTYLITDFDNLLAMESLVWSISSEPAVTGLVALMVHLFLAYRIQVLDHNWRTFALGIALVSFFPFGNDRHSRRLHKRHRDLVLYCTREAARSSLFSYLALSVQIFNRDRLACLLPSPLDTYAVQWLAIAGDVSTSVIDLIIAASITYLLYRSRNGFASTERMLNTITLYILTSGLITTTLTTSVMISYLAAPTKLYFQMLNMSVSKAYTNTLLATLNSRRSIRDPSPSSGGTAVQLRATGGTPAGVGPSLEIGLHEDEVLTLEPCGKASRETKVSDSTWVRVPIYQGEIVG</sequence>
<keyword evidence="1" id="KW-0812">Transmembrane</keyword>
<feature type="transmembrane region" description="Helical" evidence="1">
    <location>
        <begin position="93"/>
        <end position="110"/>
    </location>
</feature>
<gene>
    <name evidence="3" type="ORF">HYDPIDRAFT_33704</name>
</gene>
<evidence type="ECO:0000259" key="2">
    <source>
        <dbReference type="Pfam" id="PF20152"/>
    </source>
</evidence>
<organism evidence="3 4">
    <name type="scientific">Hydnomerulius pinastri MD-312</name>
    <dbReference type="NCBI Taxonomy" id="994086"/>
    <lineage>
        <taxon>Eukaryota</taxon>
        <taxon>Fungi</taxon>
        <taxon>Dikarya</taxon>
        <taxon>Basidiomycota</taxon>
        <taxon>Agaricomycotina</taxon>
        <taxon>Agaricomycetes</taxon>
        <taxon>Agaricomycetidae</taxon>
        <taxon>Boletales</taxon>
        <taxon>Boletales incertae sedis</taxon>
        <taxon>Leucogyrophana</taxon>
    </lineage>
</organism>
<dbReference type="HOGENOM" id="CLU_831734_0_0_1"/>
<feature type="transmembrane region" description="Helical" evidence="1">
    <location>
        <begin position="205"/>
        <end position="232"/>
    </location>
</feature>
<dbReference type="OrthoDB" id="2684949at2759"/>
<proteinExistence type="predicted"/>
<protein>
    <recommendedName>
        <fullName evidence="2">DUF6534 domain-containing protein</fullName>
    </recommendedName>
</protein>
<keyword evidence="1" id="KW-0472">Membrane</keyword>
<feature type="transmembrane region" description="Helical" evidence="1">
    <location>
        <begin position="168"/>
        <end position="193"/>
    </location>
</feature>
<accession>A0A0C9W7N8</accession>
<feature type="transmembrane region" description="Helical" evidence="1">
    <location>
        <begin position="68"/>
        <end position="87"/>
    </location>
</feature>
<dbReference type="PANTHER" id="PTHR40465">
    <property type="entry name" value="CHROMOSOME 1, WHOLE GENOME SHOTGUN SEQUENCE"/>
    <property type="match status" value="1"/>
</dbReference>
<evidence type="ECO:0000256" key="1">
    <source>
        <dbReference type="SAM" id="Phobius"/>
    </source>
</evidence>
<keyword evidence="1" id="KW-1133">Transmembrane helix</keyword>
<evidence type="ECO:0000313" key="3">
    <source>
        <dbReference type="EMBL" id="KIJ58906.1"/>
    </source>
</evidence>
<dbReference type="Proteomes" id="UP000053820">
    <property type="component" value="Unassembled WGS sequence"/>
</dbReference>